<dbReference type="AlphaFoldDB" id="A0A1Y6K2C6"/>
<dbReference type="InterPro" id="IPR047755">
    <property type="entry name" value="OrtA"/>
</dbReference>
<accession>A0A1Y6K2C6</accession>
<dbReference type="Pfam" id="PF22010">
    <property type="entry name" value="OrtA"/>
    <property type="match status" value="1"/>
</dbReference>
<sequence length="94" mass="10312">MTKILAGTWVEVEKIILTPEERAPTLPEETKKVPYVLNVSGFLLEDAEVGSPARIRTMIGREMDGTLKTVNPSYTHSFGTVVPELLDIGLGEDV</sequence>
<proteinExistence type="predicted"/>
<dbReference type="RefSeq" id="WP_087861726.1">
    <property type="nucleotide sequence ID" value="NZ_LT859958.1"/>
</dbReference>
<reference evidence="2" key="1">
    <citation type="submission" date="2017-05" db="EMBL/GenBank/DDBJ databases">
        <authorList>
            <person name="Kirkegaard R."/>
            <person name="Mcilroy J S."/>
        </authorList>
    </citation>
    <scope>NUCLEOTIDE SEQUENCE [LARGE SCALE GENOMIC DNA]</scope>
</reference>
<evidence type="ECO:0008006" key="3">
    <source>
        <dbReference type="Google" id="ProtNLM"/>
    </source>
</evidence>
<dbReference type="Proteomes" id="UP000195514">
    <property type="component" value="Chromosome I"/>
</dbReference>
<evidence type="ECO:0000313" key="1">
    <source>
        <dbReference type="EMBL" id="SMX53811.1"/>
    </source>
</evidence>
<dbReference type="KEGG" id="abat:CFX1CAM_0746"/>
<gene>
    <name evidence="1" type="ORF">CFX1CAM_0746</name>
</gene>
<dbReference type="NCBIfam" id="NF040739">
    <property type="entry name" value="ornith_OrtA"/>
    <property type="match status" value="1"/>
</dbReference>
<organism evidence="1 2">
    <name type="scientific">Candidatus Brevifilum fermentans</name>
    <dbReference type="NCBI Taxonomy" id="1986204"/>
    <lineage>
        <taxon>Bacteria</taxon>
        <taxon>Bacillati</taxon>
        <taxon>Chloroflexota</taxon>
        <taxon>Anaerolineae</taxon>
        <taxon>Anaerolineales</taxon>
        <taxon>Anaerolineaceae</taxon>
        <taxon>Candidatus Brevifilum</taxon>
    </lineage>
</organism>
<name>A0A1Y6K2C6_9CHLR</name>
<protein>
    <recommendedName>
        <fullName evidence="3">2-amino-4-ketopentanoate thiolase alpha subunit</fullName>
    </recommendedName>
</protein>
<evidence type="ECO:0000313" key="2">
    <source>
        <dbReference type="Proteomes" id="UP000195514"/>
    </source>
</evidence>
<dbReference type="EMBL" id="LT859958">
    <property type="protein sequence ID" value="SMX53811.1"/>
    <property type="molecule type" value="Genomic_DNA"/>
</dbReference>
<keyword evidence="2" id="KW-1185">Reference proteome</keyword>
<dbReference type="OrthoDB" id="3712030at2"/>